<evidence type="ECO:0000256" key="2">
    <source>
        <dbReference type="ARBA" id="ARBA00022649"/>
    </source>
</evidence>
<evidence type="ECO:0000256" key="1">
    <source>
        <dbReference type="ARBA" id="ARBA00008580"/>
    </source>
</evidence>
<dbReference type="SUPFAM" id="SSF47598">
    <property type="entry name" value="Ribbon-helix-helix"/>
    <property type="match status" value="1"/>
</dbReference>
<dbReference type="Pfam" id="PF03693">
    <property type="entry name" value="ParD_antitoxin"/>
    <property type="match status" value="1"/>
</dbReference>
<keyword evidence="2" id="KW-1277">Toxin-antitoxin system</keyword>
<reference evidence="3" key="1">
    <citation type="submission" date="2018-12" db="EMBL/GenBank/DDBJ databases">
        <title>Three Rhizobium rhizogenes strains isolated from the same crown gall tumor carry diverse plasmids.</title>
        <authorList>
            <person name="Pulawska J."/>
            <person name="Kuzmanovic N."/>
        </authorList>
    </citation>
    <scope>NUCLEOTIDE SEQUENCE</scope>
    <source>
        <strain evidence="3">C5.7</strain>
        <plasmid evidence="3">pC5.7c</plasmid>
    </source>
</reference>
<dbReference type="GO" id="GO:0006355">
    <property type="term" value="P:regulation of DNA-templated transcription"/>
    <property type="evidence" value="ECO:0007669"/>
    <property type="project" value="InterPro"/>
</dbReference>
<dbReference type="PANTHER" id="PTHR36582:SF2">
    <property type="entry name" value="ANTITOXIN PARD"/>
    <property type="match status" value="1"/>
</dbReference>
<keyword evidence="3" id="KW-0614">Plasmid</keyword>
<dbReference type="CDD" id="cd22231">
    <property type="entry name" value="RHH_NikR_HicB-like"/>
    <property type="match status" value="1"/>
</dbReference>
<dbReference type="InterPro" id="IPR022789">
    <property type="entry name" value="ParD"/>
</dbReference>
<organism evidence="3">
    <name type="scientific">Rhizobium rhizogenes</name>
    <name type="common">Agrobacterium rhizogenes</name>
    <dbReference type="NCBI Taxonomy" id="359"/>
    <lineage>
        <taxon>Bacteria</taxon>
        <taxon>Pseudomonadati</taxon>
        <taxon>Pseudomonadota</taxon>
        <taxon>Alphaproteobacteria</taxon>
        <taxon>Hyphomicrobiales</taxon>
        <taxon>Rhizobiaceae</taxon>
        <taxon>Rhizobium/Agrobacterium group</taxon>
        <taxon>Rhizobium</taxon>
    </lineage>
</organism>
<proteinExistence type="inferred from homology"/>
<gene>
    <name evidence="3" type="primary">parD1</name>
    <name evidence="3" type="ORF">pC5.7c_456</name>
</gene>
<name>A0A7S5DQL9_RHIRH</name>
<dbReference type="PANTHER" id="PTHR36582">
    <property type="entry name" value="ANTITOXIN PARD"/>
    <property type="match status" value="1"/>
</dbReference>
<dbReference type="Gene3D" id="6.10.10.120">
    <property type="entry name" value="Antitoxin ParD1-like"/>
    <property type="match status" value="1"/>
</dbReference>
<dbReference type="InterPro" id="IPR010985">
    <property type="entry name" value="Ribbon_hlx_hlx"/>
</dbReference>
<dbReference type="InterPro" id="IPR038296">
    <property type="entry name" value="ParD_sf"/>
</dbReference>
<comment type="similarity">
    <text evidence="1">Belongs to the ParD antitoxin family.</text>
</comment>
<protein>
    <submittedName>
        <fullName evidence="3">Antitoxin ParD1 domain protein</fullName>
    </submittedName>
</protein>
<dbReference type="AlphaFoldDB" id="A0A7S5DQL9"/>
<sequence>MKEFIRSATRFLSNIGSSSSQIRPPLLEELAIWHIMPYGDRRALGHQLTGESTMPTRNVVLTDHHEAVIDKLVKSGRYQNASEVLRDGLRLVEQRDALDVVKLEALREAARVGFSDIESGRFADVNDDELEGFVSELGRRAGQRVKNMSR</sequence>
<evidence type="ECO:0000313" key="3">
    <source>
        <dbReference type="EMBL" id="QCL09323.1"/>
    </source>
</evidence>
<geneLocation type="plasmid" evidence="3">
    <name>pC5.7c</name>
</geneLocation>
<accession>A0A7S5DQL9</accession>
<dbReference type="NCBIfam" id="TIGR02606">
    <property type="entry name" value="antidote_CC2985"/>
    <property type="match status" value="1"/>
</dbReference>
<dbReference type="EMBL" id="MK318969">
    <property type="protein sequence ID" value="QCL09323.1"/>
    <property type="molecule type" value="Genomic_DNA"/>
</dbReference>